<dbReference type="AlphaFoldDB" id="D7LY04"/>
<dbReference type="HOGENOM" id="CLU_2136917_0_0_1"/>
<accession>D7LY04</accession>
<keyword evidence="3" id="KW-1185">Reference proteome</keyword>
<organism evidence="3">
    <name type="scientific">Arabidopsis lyrata subsp. lyrata</name>
    <name type="common">Lyre-leaved rock-cress</name>
    <dbReference type="NCBI Taxonomy" id="81972"/>
    <lineage>
        <taxon>Eukaryota</taxon>
        <taxon>Viridiplantae</taxon>
        <taxon>Streptophyta</taxon>
        <taxon>Embryophyta</taxon>
        <taxon>Tracheophyta</taxon>
        <taxon>Spermatophyta</taxon>
        <taxon>Magnoliopsida</taxon>
        <taxon>eudicotyledons</taxon>
        <taxon>Gunneridae</taxon>
        <taxon>Pentapetalae</taxon>
        <taxon>rosids</taxon>
        <taxon>malvids</taxon>
        <taxon>Brassicales</taxon>
        <taxon>Brassicaceae</taxon>
        <taxon>Camelineae</taxon>
        <taxon>Arabidopsis</taxon>
    </lineage>
</organism>
<feature type="region of interest" description="Disordered" evidence="1">
    <location>
        <begin position="73"/>
        <end position="113"/>
    </location>
</feature>
<gene>
    <name evidence="2" type="ORF">ARALYDRAFT_663057</name>
</gene>
<evidence type="ECO:0000313" key="3">
    <source>
        <dbReference type="Proteomes" id="UP000008694"/>
    </source>
</evidence>
<reference evidence="3" key="1">
    <citation type="journal article" date="2011" name="Nat. Genet.">
        <title>The Arabidopsis lyrata genome sequence and the basis of rapid genome size change.</title>
        <authorList>
            <person name="Hu T.T."/>
            <person name="Pattyn P."/>
            <person name="Bakker E.G."/>
            <person name="Cao J."/>
            <person name="Cheng J.-F."/>
            <person name="Clark R.M."/>
            <person name="Fahlgren N."/>
            <person name="Fawcett J.A."/>
            <person name="Grimwood J."/>
            <person name="Gundlach H."/>
            <person name="Haberer G."/>
            <person name="Hollister J.D."/>
            <person name="Ossowski S."/>
            <person name="Ottilar R.P."/>
            <person name="Salamov A.A."/>
            <person name="Schneeberger K."/>
            <person name="Spannagl M."/>
            <person name="Wang X."/>
            <person name="Yang L."/>
            <person name="Nasrallah M.E."/>
            <person name="Bergelson J."/>
            <person name="Carrington J.C."/>
            <person name="Gaut B.S."/>
            <person name="Schmutz J."/>
            <person name="Mayer K.F.X."/>
            <person name="Van de Peer Y."/>
            <person name="Grigoriev I.V."/>
            <person name="Nordborg M."/>
            <person name="Weigel D."/>
            <person name="Guo Y.-L."/>
        </authorList>
    </citation>
    <scope>NUCLEOTIDE SEQUENCE [LARGE SCALE GENOMIC DNA]</scope>
    <source>
        <strain evidence="3">cv. MN47</strain>
    </source>
</reference>
<dbReference type="EMBL" id="GL348718">
    <property type="protein sequence ID" value="EFH48745.1"/>
    <property type="molecule type" value="Genomic_DNA"/>
</dbReference>
<name>D7LY04_ARALL</name>
<proteinExistence type="predicted"/>
<protein>
    <submittedName>
        <fullName evidence="2">Predicted protein</fullName>
    </submittedName>
</protein>
<dbReference type="Proteomes" id="UP000008694">
    <property type="component" value="Unassembled WGS sequence"/>
</dbReference>
<sequence>MTTRFGENGSFSYKEPSQEDMRDDTIFYFELKEMGEICSIHCGYKGIKLSVCSANKIILTKNYYDILTKVDGEKKAGEEEEKEKRREERLIIKGGRRREESIGGGGEREEKRN</sequence>
<evidence type="ECO:0000256" key="1">
    <source>
        <dbReference type="SAM" id="MobiDB-lite"/>
    </source>
</evidence>
<dbReference type="Gramene" id="Al_scaffold_0006_3122">
    <property type="protein sequence ID" value="Al_scaffold_0006_3122"/>
    <property type="gene ID" value="Al_scaffold_0006_3122"/>
</dbReference>
<evidence type="ECO:0000313" key="2">
    <source>
        <dbReference type="EMBL" id="EFH48745.1"/>
    </source>
</evidence>